<feature type="non-terminal residue" evidence="1">
    <location>
        <position position="150"/>
    </location>
</feature>
<accession>A0AAW1SL33</accession>
<dbReference type="EMBL" id="JALJOV010001464">
    <property type="protein sequence ID" value="KAK9847457.1"/>
    <property type="molecule type" value="Genomic_DNA"/>
</dbReference>
<dbReference type="Proteomes" id="UP001485043">
    <property type="component" value="Unassembled WGS sequence"/>
</dbReference>
<evidence type="ECO:0000313" key="1">
    <source>
        <dbReference type="EMBL" id="KAK9847457.1"/>
    </source>
</evidence>
<gene>
    <name evidence="1" type="ORF">WJX84_006395</name>
</gene>
<sequence length="150" mass="15348">MQTVTRDMLRYVRNDCKGQDGHSLDVLNSGLKSVNAANGATGVDKGRLLLARAEVHFDRGQWGHCLDSAAEARAAAGWPESKDSLAISSEAFSMGTRALLASGRTQAAHQLAQEAEELMGGAASEMGITGSAGVAAAGSLVGLALHAAGD</sequence>
<proteinExistence type="predicted"/>
<dbReference type="AlphaFoldDB" id="A0AAW1SL33"/>
<keyword evidence="2" id="KW-1185">Reference proteome</keyword>
<organism evidence="1 2">
    <name type="scientific">Apatococcus fuscideae</name>
    <dbReference type="NCBI Taxonomy" id="2026836"/>
    <lineage>
        <taxon>Eukaryota</taxon>
        <taxon>Viridiplantae</taxon>
        <taxon>Chlorophyta</taxon>
        <taxon>core chlorophytes</taxon>
        <taxon>Trebouxiophyceae</taxon>
        <taxon>Chlorellales</taxon>
        <taxon>Chlorellaceae</taxon>
        <taxon>Apatococcus</taxon>
    </lineage>
</organism>
<comment type="caution">
    <text evidence="1">The sequence shown here is derived from an EMBL/GenBank/DDBJ whole genome shotgun (WGS) entry which is preliminary data.</text>
</comment>
<protein>
    <submittedName>
        <fullName evidence="1">Uncharacterized protein</fullName>
    </submittedName>
</protein>
<name>A0AAW1SL33_9CHLO</name>
<evidence type="ECO:0000313" key="2">
    <source>
        <dbReference type="Proteomes" id="UP001485043"/>
    </source>
</evidence>
<reference evidence="1 2" key="1">
    <citation type="journal article" date="2024" name="Nat. Commun.">
        <title>Phylogenomics reveals the evolutionary origins of lichenization in chlorophyte algae.</title>
        <authorList>
            <person name="Puginier C."/>
            <person name="Libourel C."/>
            <person name="Otte J."/>
            <person name="Skaloud P."/>
            <person name="Haon M."/>
            <person name="Grisel S."/>
            <person name="Petersen M."/>
            <person name="Berrin J.G."/>
            <person name="Delaux P.M."/>
            <person name="Dal Grande F."/>
            <person name="Keller J."/>
        </authorList>
    </citation>
    <scope>NUCLEOTIDE SEQUENCE [LARGE SCALE GENOMIC DNA]</scope>
    <source>
        <strain evidence="1 2">SAG 2523</strain>
    </source>
</reference>